<feature type="region of interest" description="Disordered" evidence="1">
    <location>
        <begin position="341"/>
        <end position="401"/>
    </location>
</feature>
<feature type="transmembrane region" description="Helical" evidence="2">
    <location>
        <begin position="6"/>
        <end position="25"/>
    </location>
</feature>
<dbReference type="InterPro" id="IPR008756">
    <property type="entry name" value="Peptidase_M56"/>
</dbReference>
<dbReference type="InterPro" id="IPR052173">
    <property type="entry name" value="Beta-lactam_resp_regulator"/>
</dbReference>
<dbReference type="OrthoDB" id="9770467at2"/>
<accession>A0A3A3GGW8</accession>
<keyword evidence="2" id="KW-0812">Transmembrane</keyword>
<dbReference type="EMBL" id="QYZD01000026">
    <property type="protein sequence ID" value="RJG21244.1"/>
    <property type="molecule type" value="Genomic_DNA"/>
</dbReference>
<evidence type="ECO:0000256" key="1">
    <source>
        <dbReference type="SAM" id="MobiDB-lite"/>
    </source>
</evidence>
<gene>
    <name evidence="4" type="ORF">DQX05_22320</name>
</gene>
<dbReference type="Pfam" id="PF05569">
    <property type="entry name" value="Peptidase_M56"/>
    <property type="match status" value="1"/>
</dbReference>
<dbReference type="PANTHER" id="PTHR34978">
    <property type="entry name" value="POSSIBLE SENSOR-TRANSDUCER PROTEIN BLAR"/>
    <property type="match status" value="1"/>
</dbReference>
<name>A0A3A3GGW8_PANTH</name>
<dbReference type="PANTHER" id="PTHR34978:SF3">
    <property type="entry name" value="SLR0241 PROTEIN"/>
    <property type="match status" value="1"/>
</dbReference>
<keyword evidence="2" id="KW-0472">Membrane</keyword>
<organism evidence="4 5">
    <name type="scientific">Paenibacillus thiaminolyticus</name>
    <name type="common">Bacillus thiaminolyticus</name>
    <dbReference type="NCBI Taxonomy" id="49283"/>
    <lineage>
        <taxon>Bacteria</taxon>
        <taxon>Bacillati</taxon>
        <taxon>Bacillota</taxon>
        <taxon>Bacilli</taxon>
        <taxon>Bacillales</taxon>
        <taxon>Paenibacillaceae</taxon>
        <taxon>Paenibacillus</taxon>
    </lineage>
</organism>
<feature type="compositionally biased region" description="Basic and acidic residues" evidence="1">
    <location>
        <begin position="354"/>
        <end position="370"/>
    </location>
</feature>
<keyword evidence="2" id="KW-1133">Transmembrane helix</keyword>
<dbReference type="RefSeq" id="WP_119795668.1">
    <property type="nucleotide sequence ID" value="NZ_QYZD01000026.1"/>
</dbReference>
<comment type="caution">
    <text evidence="4">The sequence shown here is derived from an EMBL/GenBank/DDBJ whole genome shotgun (WGS) entry which is preliminary data.</text>
</comment>
<sequence>MQGFMIALLECSLSMSVIALLYMAITPLLAKTFTAKGRYYAWLVIILGFIIPFRLHPHVSAIRLDTLLPVVKMTDSGSARQAVSAAATSSAIPWQAVAGGLWLAGVVVFLAYHTIRHRRFLQMVTRWSTEIRDRQALHMLHDVQAKLGIRQQVALQACPGISSPMLLGFVRPTILLPSNKIPSDELPLIFKHELVHLKRRDLWYKALVFVAAAFHWFNPVVYVMAREIALQCELSCDEEVVKNKDIAGRQQYVEAIIGMLKKQSVAQTVFSTNFYGSKQGLKNRVLSIMDARSKKWGTPIVALVIAATLSTGTLLTLSAPSPYPVQPAPLSKVEADPVEKLPVKHPPESTSPVHHLDASKDGSASEHELLPNDASPRLIQGKQKVEMEGPAAEGPKLIKIE</sequence>
<evidence type="ECO:0000313" key="4">
    <source>
        <dbReference type="EMBL" id="RJG21244.1"/>
    </source>
</evidence>
<feature type="transmembrane region" description="Helical" evidence="2">
    <location>
        <begin position="92"/>
        <end position="112"/>
    </location>
</feature>
<reference evidence="4 5" key="1">
    <citation type="submission" date="2018-09" db="EMBL/GenBank/DDBJ databases">
        <title>Paenibacillus SK2017-BO5.</title>
        <authorList>
            <person name="Piskunova J.V."/>
            <person name="Dubiley S.A."/>
            <person name="Severinov K.V."/>
        </authorList>
    </citation>
    <scope>NUCLEOTIDE SEQUENCE [LARGE SCALE GENOMIC DNA]</scope>
    <source>
        <strain evidence="4 5">BO5</strain>
    </source>
</reference>
<feature type="transmembrane region" description="Helical" evidence="2">
    <location>
        <begin position="37"/>
        <end position="55"/>
    </location>
</feature>
<evidence type="ECO:0000313" key="5">
    <source>
        <dbReference type="Proteomes" id="UP000266177"/>
    </source>
</evidence>
<evidence type="ECO:0000259" key="3">
    <source>
        <dbReference type="Pfam" id="PF05569"/>
    </source>
</evidence>
<dbReference type="Proteomes" id="UP000266177">
    <property type="component" value="Unassembled WGS sequence"/>
</dbReference>
<proteinExistence type="predicted"/>
<feature type="domain" description="Peptidase M56" evidence="3">
    <location>
        <begin position="7"/>
        <end position="287"/>
    </location>
</feature>
<dbReference type="AlphaFoldDB" id="A0A3A3GGW8"/>
<feature type="transmembrane region" description="Helical" evidence="2">
    <location>
        <begin position="202"/>
        <end position="225"/>
    </location>
</feature>
<dbReference type="CDD" id="cd07341">
    <property type="entry name" value="M56_BlaR1_MecR1_like"/>
    <property type="match status" value="1"/>
</dbReference>
<protein>
    <submittedName>
        <fullName evidence="4">M56 family metallopeptidase</fullName>
    </submittedName>
</protein>
<evidence type="ECO:0000256" key="2">
    <source>
        <dbReference type="SAM" id="Phobius"/>
    </source>
</evidence>